<evidence type="ECO:0000256" key="4">
    <source>
        <dbReference type="ARBA" id="ARBA00022516"/>
    </source>
</evidence>
<dbReference type="GO" id="GO:0044550">
    <property type="term" value="P:secondary metabolite biosynthetic process"/>
    <property type="evidence" value="ECO:0007669"/>
    <property type="project" value="TreeGrafter"/>
</dbReference>
<accession>A0A2V2ZWX9</accession>
<dbReference type="EMBL" id="QGTW01000005">
    <property type="protein sequence ID" value="PWW28920.1"/>
    <property type="molecule type" value="Genomic_DNA"/>
</dbReference>
<keyword evidence="4" id="KW-0444">Lipid biosynthesis</keyword>
<keyword evidence="8" id="KW-0275">Fatty acid biosynthesis</keyword>
<evidence type="ECO:0000259" key="10">
    <source>
        <dbReference type="Pfam" id="PF08541"/>
    </source>
</evidence>
<dbReference type="CDD" id="cd00830">
    <property type="entry name" value="KAS_III"/>
    <property type="match status" value="1"/>
</dbReference>
<keyword evidence="6" id="KW-0276">Fatty acid metabolism</keyword>
<evidence type="ECO:0000256" key="8">
    <source>
        <dbReference type="ARBA" id="ARBA00023160"/>
    </source>
</evidence>
<dbReference type="InterPro" id="IPR013751">
    <property type="entry name" value="ACP_syn_III_N"/>
</dbReference>
<dbReference type="GO" id="GO:0006633">
    <property type="term" value="P:fatty acid biosynthetic process"/>
    <property type="evidence" value="ECO:0007669"/>
    <property type="project" value="UniProtKB-KW"/>
</dbReference>
<evidence type="ECO:0000313" key="13">
    <source>
        <dbReference type="Proteomes" id="UP000247150"/>
    </source>
</evidence>
<dbReference type="Gene3D" id="3.40.47.10">
    <property type="match status" value="1"/>
</dbReference>
<evidence type="ECO:0000256" key="1">
    <source>
        <dbReference type="ARBA" id="ARBA00005189"/>
    </source>
</evidence>
<dbReference type="Pfam" id="PF08541">
    <property type="entry name" value="ACP_syn_III_C"/>
    <property type="match status" value="1"/>
</dbReference>
<feature type="domain" description="Beta-ketoacyl-[acyl-carrier-protein] synthase III N-terminal" evidence="11">
    <location>
        <begin position="112"/>
        <end position="190"/>
    </location>
</feature>
<evidence type="ECO:0000256" key="2">
    <source>
        <dbReference type="ARBA" id="ARBA00008642"/>
    </source>
</evidence>
<protein>
    <submittedName>
        <fullName evidence="12">3-oxoacyl-[acyl-carrier-protein] synthase-3</fullName>
    </submittedName>
</protein>
<dbReference type="InterPro" id="IPR016039">
    <property type="entry name" value="Thiolase-like"/>
</dbReference>
<evidence type="ECO:0000256" key="9">
    <source>
        <dbReference type="ARBA" id="ARBA00023315"/>
    </source>
</evidence>
<gene>
    <name evidence="12" type="ORF">DFO73_105157</name>
</gene>
<dbReference type="InterPro" id="IPR004655">
    <property type="entry name" value="FabH"/>
</dbReference>
<comment type="pathway">
    <text evidence="1">Lipid metabolism.</text>
</comment>
<proteinExistence type="inferred from homology"/>
<dbReference type="AlphaFoldDB" id="A0A2V2ZWX9"/>
<dbReference type="PANTHER" id="PTHR34069:SF2">
    <property type="entry name" value="BETA-KETOACYL-[ACYL-CARRIER-PROTEIN] SYNTHASE III"/>
    <property type="match status" value="1"/>
</dbReference>
<evidence type="ECO:0000256" key="5">
    <source>
        <dbReference type="ARBA" id="ARBA00022679"/>
    </source>
</evidence>
<comment type="caution">
    <text evidence="12">The sequence shown here is derived from an EMBL/GenBank/DDBJ whole genome shotgun (WGS) entry which is preliminary data.</text>
</comment>
<dbReference type="SUPFAM" id="SSF53901">
    <property type="entry name" value="Thiolase-like"/>
    <property type="match status" value="1"/>
</dbReference>
<organism evidence="12 13">
    <name type="scientific">Cytobacillus oceanisediminis</name>
    <dbReference type="NCBI Taxonomy" id="665099"/>
    <lineage>
        <taxon>Bacteria</taxon>
        <taxon>Bacillati</taxon>
        <taxon>Bacillota</taxon>
        <taxon>Bacilli</taxon>
        <taxon>Bacillales</taxon>
        <taxon>Bacillaceae</taxon>
        <taxon>Cytobacillus</taxon>
    </lineage>
</organism>
<keyword evidence="7" id="KW-0443">Lipid metabolism</keyword>
<evidence type="ECO:0000313" key="12">
    <source>
        <dbReference type="EMBL" id="PWW28920.1"/>
    </source>
</evidence>
<dbReference type="InterPro" id="IPR013747">
    <property type="entry name" value="ACP_syn_III_C"/>
</dbReference>
<comment type="similarity">
    <text evidence="2">Belongs to the thiolase-like superfamily. FabH family.</text>
</comment>
<dbReference type="RefSeq" id="WP_219993428.1">
    <property type="nucleotide sequence ID" value="NZ_QGTW01000005.1"/>
</dbReference>
<dbReference type="GO" id="GO:0004315">
    <property type="term" value="F:3-oxoacyl-[acyl-carrier-protein] synthase activity"/>
    <property type="evidence" value="ECO:0007669"/>
    <property type="project" value="InterPro"/>
</dbReference>
<dbReference type="PANTHER" id="PTHR34069">
    <property type="entry name" value="3-OXOACYL-[ACYL-CARRIER-PROTEIN] SYNTHASE 3"/>
    <property type="match status" value="1"/>
</dbReference>
<keyword evidence="9" id="KW-0012">Acyltransferase</keyword>
<name>A0A2V2ZWX9_9BACI</name>
<feature type="domain" description="Beta-ketoacyl-[acyl-carrier-protein] synthase III C-terminal" evidence="10">
    <location>
        <begin position="245"/>
        <end position="332"/>
    </location>
</feature>
<sequence>MKNQYVQNVGILSTGKYLPEKVVTNFDLEKIVDTSDEWITEKTGIKERRVASESEHTSDMGVKALLDAVKRAGISLDEIDLVISGSNTPDHKSPQMACLMMNKLGMTGTPGFDVRSGGCPGGVFSLSVGARFIADGTYKTVAVVIPELNSRVVNWKDRTTCVILGDGAGCYILRATKNDTGIIHTKLGSEPSGYYAAYVPGGGDALRLTKENIDDGLQYFHMDGKSVFEFGTSIIPKMAEEMSEATNIPINEVDFFLTHQANANIIKQGLEKVGVPYEKALVNVTKYGNMSGASMPVALTEAVDDGLLTPGKVIFLLAFGAGLSYGSIALRWSDRSDFICEEKD</sequence>
<keyword evidence="3" id="KW-0963">Cytoplasm</keyword>
<reference evidence="12 13" key="1">
    <citation type="submission" date="2018-05" db="EMBL/GenBank/DDBJ databases">
        <title>Freshwater and sediment microbial communities from various areas in North America, analyzing microbe dynamics in response to fracking.</title>
        <authorList>
            <person name="Lamendella R."/>
        </authorList>
    </citation>
    <scope>NUCLEOTIDE SEQUENCE [LARGE SCALE GENOMIC DNA]</scope>
    <source>
        <strain evidence="12 13">15_TX</strain>
    </source>
</reference>
<dbReference type="NCBIfam" id="NF006829">
    <property type="entry name" value="PRK09352.1"/>
    <property type="match status" value="1"/>
</dbReference>
<dbReference type="Proteomes" id="UP000247150">
    <property type="component" value="Unassembled WGS sequence"/>
</dbReference>
<evidence type="ECO:0000259" key="11">
    <source>
        <dbReference type="Pfam" id="PF08545"/>
    </source>
</evidence>
<keyword evidence="5" id="KW-0808">Transferase</keyword>
<dbReference type="Pfam" id="PF08545">
    <property type="entry name" value="ACP_syn_III"/>
    <property type="match status" value="1"/>
</dbReference>
<evidence type="ECO:0000256" key="6">
    <source>
        <dbReference type="ARBA" id="ARBA00022832"/>
    </source>
</evidence>
<dbReference type="NCBIfam" id="TIGR00747">
    <property type="entry name" value="fabH"/>
    <property type="match status" value="1"/>
</dbReference>
<evidence type="ECO:0000256" key="3">
    <source>
        <dbReference type="ARBA" id="ARBA00022490"/>
    </source>
</evidence>
<evidence type="ECO:0000256" key="7">
    <source>
        <dbReference type="ARBA" id="ARBA00023098"/>
    </source>
</evidence>